<dbReference type="AlphaFoldDB" id="A0A3Z6CJU2"/>
<dbReference type="EMBL" id="AAJDZZ010000068">
    <property type="protein sequence ID" value="ECK9144565.1"/>
    <property type="molecule type" value="Genomic_DNA"/>
</dbReference>
<evidence type="ECO:0000313" key="2">
    <source>
        <dbReference type="EMBL" id="ECD0356899.1"/>
    </source>
</evidence>
<evidence type="ECO:0000256" key="1">
    <source>
        <dbReference type="SAM" id="SignalP"/>
    </source>
</evidence>
<feature type="signal peptide" evidence="1">
    <location>
        <begin position="1"/>
        <end position="18"/>
    </location>
</feature>
<accession>A0A3Z6CJU2</accession>
<proteinExistence type="predicted"/>
<gene>
    <name evidence="3" type="ORF">E0U76_24685</name>
    <name evidence="2" type="ORF">EUC09_24750</name>
</gene>
<keyword evidence="1" id="KW-0732">Signal</keyword>
<protein>
    <submittedName>
        <fullName evidence="2">Uncharacterized protein</fullName>
    </submittedName>
</protein>
<sequence length="99" mass="11075">MKKILFCSLLLLSASSFAQQFHYQCEGRDLKIMLSPNAAFLDGKSFEYKNGETNGETTKMTFFGPSGEVLKFLVNPVNNLYRMGLTSGATFEEINCTEI</sequence>
<feature type="chain" id="PRO_5036102299" evidence="1">
    <location>
        <begin position="19"/>
        <end position="99"/>
    </location>
</feature>
<organism evidence="2">
    <name type="scientific">Salmonella enterica I</name>
    <dbReference type="NCBI Taxonomy" id="59201"/>
    <lineage>
        <taxon>Bacteria</taxon>
        <taxon>Pseudomonadati</taxon>
        <taxon>Pseudomonadota</taxon>
        <taxon>Gammaproteobacteria</taxon>
        <taxon>Enterobacterales</taxon>
        <taxon>Enterobacteriaceae</taxon>
        <taxon>Salmonella</taxon>
    </lineage>
</organism>
<evidence type="ECO:0000313" key="3">
    <source>
        <dbReference type="EMBL" id="ECK9144565.1"/>
    </source>
</evidence>
<comment type="caution">
    <text evidence="2">The sequence shown here is derived from an EMBL/GenBank/DDBJ whole genome shotgun (WGS) entry which is preliminary data.</text>
</comment>
<reference evidence="2" key="1">
    <citation type="submission" date="2019-01" db="EMBL/GenBank/DDBJ databases">
        <authorList>
            <person name="Ashton P.M."/>
            <person name="Dallman T."/>
            <person name="Nair S."/>
            <person name="De Pinna E."/>
            <person name="Peters T."/>
            <person name="Grant K."/>
        </authorList>
    </citation>
    <scope>NUCLEOTIDE SEQUENCE</scope>
    <source>
        <strain evidence="3">302612</strain>
        <strain evidence="2">672544</strain>
    </source>
</reference>
<dbReference type="EMBL" id="AAIDKK010000073">
    <property type="protein sequence ID" value="ECD0356899.1"/>
    <property type="molecule type" value="Genomic_DNA"/>
</dbReference>
<name>A0A3Z6CJU2_SALET</name>